<comment type="subcellular location">
    <subcellularLocation>
        <location evidence="1">Secreted</location>
    </subcellularLocation>
</comment>
<evidence type="ECO:0000256" key="1">
    <source>
        <dbReference type="ARBA" id="ARBA00004613"/>
    </source>
</evidence>
<feature type="chain" id="PRO_5041125113" evidence="8">
    <location>
        <begin position="23"/>
        <end position="367"/>
    </location>
</feature>
<keyword evidence="11" id="KW-1185">Reference proteome</keyword>
<evidence type="ECO:0000256" key="7">
    <source>
        <dbReference type="ARBA" id="ARBA00023098"/>
    </source>
</evidence>
<dbReference type="InterPro" id="IPR051238">
    <property type="entry name" value="GDSL_esterase/lipase"/>
</dbReference>
<dbReference type="EMBL" id="MNCJ02000332">
    <property type="protein sequence ID" value="KAF5756681.1"/>
    <property type="molecule type" value="Genomic_DNA"/>
</dbReference>
<dbReference type="CDD" id="cd01837">
    <property type="entry name" value="SGNH_plant_lipase_like"/>
    <property type="match status" value="1"/>
</dbReference>
<dbReference type="PANTHER" id="PTHR45650:SF9">
    <property type="entry name" value="SGNH HYDROLASE-TYPE ESTERASE DOMAIN-CONTAINING PROTEIN"/>
    <property type="match status" value="1"/>
</dbReference>
<organism evidence="10 11">
    <name type="scientific">Helianthus annuus</name>
    <name type="common">Common sunflower</name>
    <dbReference type="NCBI Taxonomy" id="4232"/>
    <lineage>
        <taxon>Eukaryota</taxon>
        <taxon>Viridiplantae</taxon>
        <taxon>Streptophyta</taxon>
        <taxon>Embryophyta</taxon>
        <taxon>Tracheophyta</taxon>
        <taxon>Spermatophyta</taxon>
        <taxon>Magnoliopsida</taxon>
        <taxon>eudicotyledons</taxon>
        <taxon>Gunneridae</taxon>
        <taxon>Pentapetalae</taxon>
        <taxon>asterids</taxon>
        <taxon>campanulids</taxon>
        <taxon>Asterales</taxon>
        <taxon>Asteraceae</taxon>
        <taxon>Asteroideae</taxon>
        <taxon>Heliantheae alliance</taxon>
        <taxon>Heliantheae</taxon>
        <taxon>Helianthus</taxon>
    </lineage>
</organism>
<dbReference type="Gramene" id="mRNA:HanXRQr2_Chr17g0817681">
    <property type="protein sequence ID" value="mRNA:HanXRQr2_Chr17g0817681"/>
    <property type="gene ID" value="HanXRQr2_Chr17g0817681"/>
</dbReference>
<evidence type="ECO:0000313" key="9">
    <source>
        <dbReference type="EMBL" id="KAF5756681.1"/>
    </source>
</evidence>
<dbReference type="InterPro" id="IPR035669">
    <property type="entry name" value="SGNH_plant_lipase-like"/>
</dbReference>
<sequence length="367" mass="40307">MARKLSLLSSALLIIGLTQVETFVFGTGNGTGPVVPKVPCYFIFGDSLVDCGNNNDLQTAAKANYKPYGMDFPTGVNGRFTNGLTIADLIGQLLGFDHFITSHAAATDKEISTGVNYGSGSAGIREESGSHLGDRVCLDKQLSNHEQILTRISALQQNQTLTDEHLRKCLYIVNMGNNDYINNYLMPELYNSSHQYKMEQFSEVLAQQFTKQLKKLYRLGARKVAVFGLGMIGCAPALMDRFETDGHCVDWINDAVMLFNNRLKPLVDELNFVFPDAKFTFINITNILAPKGGEPLPNKPCCPVRPDGQCVPDGICCPSRSLSVYLDSFHPTEIANIVLATRAYKAQSSLDASPMDIGQLTRDITDT</sequence>
<dbReference type="SUPFAM" id="SSF52266">
    <property type="entry name" value="SGNH hydrolase"/>
    <property type="match status" value="1"/>
</dbReference>
<dbReference type="AlphaFoldDB" id="A0A251RT02"/>
<dbReference type="Gene3D" id="3.40.50.1110">
    <property type="entry name" value="SGNH hydrolase"/>
    <property type="match status" value="1"/>
</dbReference>
<evidence type="ECO:0000313" key="10">
    <source>
        <dbReference type="EMBL" id="OTF87598.1"/>
    </source>
</evidence>
<evidence type="ECO:0000256" key="8">
    <source>
        <dbReference type="SAM" id="SignalP"/>
    </source>
</evidence>
<dbReference type="EMBL" id="CM007906">
    <property type="protein sequence ID" value="OTF87598.1"/>
    <property type="molecule type" value="Genomic_DNA"/>
</dbReference>
<dbReference type="Proteomes" id="UP000215914">
    <property type="component" value="Chromosome 17"/>
</dbReference>
<evidence type="ECO:0000313" key="11">
    <source>
        <dbReference type="Proteomes" id="UP000215914"/>
    </source>
</evidence>
<reference evidence="10" key="2">
    <citation type="submission" date="2017-02" db="EMBL/GenBank/DDBJ databases">
        <title>Sunflower complete genome.</title>
        <authorList>
            <person name="Langlade N."/>
            <person name="Munos S."/>
        </authorList>
    </citation>
    <scope>NUCLEOTIDE SEQUENCE [LARGE SCALE GENOMIC DNA]</scope>
    <source>
        <tissue evidence="10">Leaves</tissue>
    </source>
</reference>
<evidence type="ECO:0000256" key="6">
    <source>
        <dbReference type="ARBA" id="ARBA00022963"/>
    </source>
</evidence>
<keyword evidence="7" id="KW-0443">Lipid metabolism</keyword>
<dbReference type="InParanoid" id="A0A251RT02"/>
<dbReference type="GO" id="GO:0005576">
    <property type="term" value="C:extracellular region"/>
    <property type="evidence" value="ECO:0007669"/>
    <property type="project" value="UniProtKB-SubCell"/>
</dbReference>
<keyword evidence="6" id="KW-0442">Lipid degradation</keyword>
<dbReference type="Pfam" id="PF00657">
    <property type="entry name" value="Lipase_GDSL"/>
    <property type="match status" value="1"/>
</dbReference>
<reference evidence="9 11" key="1">
    <citation type="journal article" date="2017" name="Nature">
        <title>The sunflower genome provides insights into oil metabolism, flowering and Asterid evolution.</title>
        <authorList>
            <person name="Badouin H."/>
            <person name="Gouzy J."/>
            <person name="Grassa C.J."/>
            <person name="Murat F."/>
            <person name="Staton S.E."/>
            <person name="Cottret L."/>
            <person name="Lelandais-Briere C."/>
            <person name="Owens G.L."/>
            <person name="Carrere S."/>
            <person name="Mayjonade B."/>
            <person name="Legrand L."/>
            <person name="Gill N."/>
            <person name="Kane N.C."/>
            <person name="Bowers J.E."/>
            <person name="Hubner S."/>
            <person name="Bellec A."/>
            <person name="Berard A."/>
            <person name="Berges H."/>
            <person name="Blanchet N."/>
            <person name="Boniface M.C."/>
            <person name="Brunel D."/>
            <person name="Catrice O."/>
            <person name="Chaidir N."/>
            <person name="Claudel C."/>
            <person name="Donnadieu C."/>
            <person name="Faraut T."/>
            <person name="Fievet G."/>
            <person name="Helmstetter N."/>
            <person name="King M."/>
            <person name="Knapp S.J."/>
            <person name="Lai Z."/>
            <person name="Le Paslier M.C."/>
            <person name="Lippi Y."/>
            <person name="Lorenzon L."/>
            <person name="Mandel J.R."/>
            <person name="Marage G."/>
            <person name="Marchand G."/>
            <person name="Marquand E."/>
            <person name="Bret-Mestries E."/>
            <person name="Morien E."/>
            <person name="Nambeesan S."/>
            <person name="Nguyen T."/>
            <person name="Pegot-Espagnet P."/>
            <person name="Pouilly N."/>
            <person name="Raftis F."/>
            <person name="Sallet E."/>
            <person name="Schiex T."/>
            <person name="Thomas J."/>
            <person name="Vandecasteele C."/>
            <person name="Vares D."/>
            <person name="Vear F."/>
            <person name="Vautrin S."/>
            <person name="Crespi M."/>
            <person name="Mangin B."/>
            <person name="Burke J.M."/>
            <person name="Salse J."/>
            <person name="Munos S."/>
            <person name="Vincourt P."/>
            <person name="Rieseberg L.H."/>
            <person name="Langlade N.B."/>
        </authorList>
    </citation>
    <scope>NUCLEOTIDE SEQUENCE [LARGE SCALE GENOMIC DNA]</scope>
    <source>
        <strain evidence="11">cv. SF193</strain>
        <tissue evidence="9">Leaves</tissue>
    </source>
</reference>
<accession>A0A251RT02</accession>
<evidence type="ECO:0000256" key="2">
    <source>
        <dbReference type="ARBA" id="ARBA00008668"/>
    </source>
</evidence>
<dbReference type="OMA" id="RKQINNH"/>
<keyword evidence="4 8" id="KW-0732">Signal</keyword>
<proteinExistence type="inferred from homology"/>
<gene>
    <name evidence="10" type="ORF">HannXRQ_Chr17g0563641</name>
    <name evidence="9" type="ORF">HanXRQr2_Chr17g0817681</name>
</gene>
<keyword evidence="3" id="KW-0964">Secreted</keyword>
<protein>
    <submittedName>
        <fullName evidence="10">Putative SGNH hydrolase-type esterase domain-containing protein</fullName>
    </submittedName>
    <submittedName>
        <fullName evidence="9">Triacylglycerol lipase</fullName>
        <ecNumber evidence="9">3.1.1.3</ecNumber>
    </submittedName>
</protein>
<feature type="signal peptide" evidence="8">
    <location>
        <begin position="1"/>
        <end position="22"/>
    </location>
</feature>
<dbReference type="EC" id="3.1.1.3" evidence="9"/>
<dbReference type="InterPro" id="IPR001087">
    <property type="entry name" value="GDSL"/>
</dbReference>
<dbReference type="OrthoDB" id="1683520at2759"/>
<evidence type="ECO:0000256" key="5">
    <source>
        <dbReference type="ARBA" id="ARBA00022801"/>
    </source>
</evidence>
<evidence type="ECO:0000256" key="3">
    <source>
        <dbReference type="ARBA" id="ARBA00022525"/>
    </source>
</evidence>
<keyword evidence="5 10" id="KW-0378">Hydrolase</keyword>
<evidence type="ECO:0000256" key="4">
    <source>
        <dbReference type="ARBA" id="ARBA00022729"/>
    </source>
</evidence>
<dbReference type="GO" id="GO:0004806">
    <property type="term" value="F:triacylglycerol lipase activity"/>
    <property type="evidence" value="ECO:0007669"/>
    <property type="project" value="UniProtKB-EC"/>
</dbReference>
<reference evidence="9" key="3">
    <citation type="submission" date="2020-06" db="EMBL/GenBank/DDBJ databases">
        <title>Helianthus annuus Genome sequencing and assembly Release 2.</title>
        <authorList>
            <person name="Gouzy J."/>
            <person name="Langlade N."/>
            <person name="Munos S."/>
        </authorList>
    </citation>
    <scope>NUCLEOTIDE SEQUENCE</scope>
    <source>
        <tissue evidence="9">Leaves</tissue>
    </source>
</reference>
<dbReference type="PANTHER" id="PTHR45650">
    <property type="entry name" value="GDSL-LIKE LIPASE/ACYLHYDROLASE-RELATED"/>
    <property type="match status" value="1"/>
</dbReference>
<comment type="similarity">
    <text evidence="2">Belongs to the 'GDSL' lipolytic enzyme family.</text>
</comment>
<dbReference type="InterPro" id="IPR036514">
    <property type="entry name" value="SGNH_hydro_sf"/>
</dbReference>
<name>A0A251RT02_HELAN</name>
<dbReference type="GO" id="GO:0016042">
    <property type="term" value="P:lipid catabolic process"/>
    <property type="evidence" value="ECO:0007669"/>
    <property type="project" value="UniProtKB-KW"/>
</dbReference>